<feature type="compositionally biased region" description="Polar residues" evidence="11">
    <location>
        <begin position="1"/>
        <end position="11"/>
    </location>
</feature>
<keyword evidence="5 10" id="KW-0812">Transmembrane</keyword>
<feature type="transmembrane region" description="Helical" evidence="10">
    <location>
        <begin position="608"/>
        <end position="631"/>
    </location>
</feature>
<dbReference type="GO" id="GO:0032220">
    <property type="term" value="P:plasma membrane fusion involved in cytogamy"/>
    <property type="evidence" value="ECO:0007669"/>
    <property type="project" value="TreeGrafter"/>
</dbReference>
<feature type="transmembrane region" description="Helical" evidence="10">
    <location>
        <begin position="60"/>
        <end position="80"/>
    </location>
</feature>
<comment type="function">
    <text evidence="1 10">Involved in cell fusion during mating by stabilizing the plasma membrane fusion event.</text>
</comment>
<dbReference type="VEuPathDB" id="FungiDB:PV09_07408"/>
<evidence type="ECO:0000313" key="12">
    <source>
        <dbReference type="EMBL" id="KIW01121.1"/>
    </source>
</evidence>
<dbReference type="GO" id="GO:0005886">
    <property type="term" value="C:plasma membrane"/>
    <property type="evidence" value="ECO:0007669"/>
    <property type="project" value="UniProtKB-SubCell"/>
</dbReference>
<dbReference type="GO" id="GO:0043332">
    <property type="term" value="C:mating projection tip"/>
    <property type="evidence" value="ECO:0007669"/>
    <property type="project" value="UniProtKB-UniRule"/>
</dbReference>
<feature type="region of interest" description="Disordered" evidence="11">
    <location>
        <begin position="1"/>
        <end position="22"/>
    </location>
</feature>
<protein>
    <recommendedName>
        <fullName evidence="10">Plasma membrane fusion protein PRM1</fullName>
    </recommendedName>
</protein>
<keyword evidence="13" id="KW-1185">Reference proteome</keyword>
<dbReference type="GeneID" id="27315381"/>
<feature type="region of interest" description="Disordered" evidence="11">
    <location>
        <begin position="690"/>
        <end position="733"/>
    </location>
</feature>
<evidence type="ECO:0000256" key="9">
    <source>
        <dbReference type="ARBA" id="ARBA00023180"/>
    </source>
</evidence>
<dbReference type="HOGENOM" id="CLU_010191_1_0_1"/>
<evidence type="ECO:0000256" key="1">
    <source>
        <dbReference type="ARBA" id="ARBA00002512"/>
    </source>
</evidence>
<evidence type="ECO:0000256" key="4">
    <source>
        <dbReference type="ARBA" id="ARBA00022475"/>
    </source>
</evidence>
<evidence type="ECO:0000256" key="11">
    <source>
        <dbReference type="SAM" id="MobiDB-lite"/>
    </source>
</evidence>
<evidence type="ECO:0000256" key="5">
    <source>
        <dbReference type="ARBA" id="ARBA00022692"/>
    </source>
</evidence>
<feature type="transmembrane region" description="Helical" evidence="10">
    <location>
        <begin position="401"/>
        <end position="431"/>
    </location>
</feature>
<keyword evidence="8 10" id="KW-0472">Membrane</keyword>
<evidence type="ECO:0000256" key="8">
    <source>
        <dbReference type="ARBA" id="ARBA00023136"/>
    </source>
</evidence>
<keyword evidence="9" id="KW-0325">Glycoprotein</keyword>
<feature type="compositionally biased region" description="Polar residues" evidence="11">
    <location>
        <begin position="713"/>
        <end position="733"/>
    </location>
</feature>
<comment type="subcellular location">
    <subcellularLocation>
        <location evidence="2 10">Cell membrane</location>
        <topology evidence="2 10">Multi-pass membrane protein</topology>
    </subcellularLocation>
</comment>
<keyword evidence="7 10" id="KW-1133">Transmembrane helix</keyword>
<gene>
    <name evidence="12" type="ORF">PV09_07408</name>
</gene>
<dbReference type="Proteomes" id="UP000053259">
    <property type="component" value="Unassembled WGS sequence"/>
</dbReference>
<dbReference type="InterPro" id="IPR026777">
    <property type="entry name" value="PRM1"/>
</dbReference>
<dbReference type="RefSeq" id="XP_016210990.1">
    <property type="nucleotide sequence ID" value="XM_016361170.1"/>
</dbReference>
<comment type="similarity">
    <text evidence="3 10">Belongs to the PRM1 family.</text>
</comment>
<feature type="compositionally biased region" description="Basic and acidic residues" evidence="11">
    <location>
        <begin position="690"/>
        <end position="705"/>
    </location>
</feature>
<dbReference type="AlphaFoldDB" id="A0A0D1XG00"/>
<name>A0A0D1XG00_9PEZI</name>
<evidence type="ECO:0000313" key="13">
    <source>
        <dbReference type="Proteomes" id="UP000053259"/>
    </source>
</evidence>
<feature type="transmembrane region" description="Helical" evidence="10">
    <location>
        <begin position="158"/>
        <end position="177"/>
    </location>
</feature>
<dbReference type="PANTHER" id="PTHR31030">
    <property type="entry name" value="PLASMA MEMBRANE FUSION PROTEIN PRM1"/>
    <property type="match status" value="1"/>
</dbReference>
<sequence>MSFSESRQQTIPAVPPSHSAGDHEMRDYYANAAAPQPTPNQTPYLTPYLGLQARLSQIWINRWTVLLLLVLVRVLLMIASTDNSLSSARREALSACTSVESVGSTMASLPHYMSQGVNSMTAKGITKAVNGMEDMVSLTLTGVEELVVFFIGMMTNTYLCLITFAVTGSLSAVIGAIESAQNDLNNMTSAIGNEISDATKTVQDSINSLVSGINTLLGSQAPKVDFTKQIDELKNLTLPDSLFSDLQKLNNSLPTFDDVKNATESVIRLPFEELKKIVAQEIGNYTFNQSVLPVPQKETLNFCSDNNGINDFFDSLVTIAHTAKKIFIGVLTVAAILVCAPMAWWEIMRYRRLTERAVRIHNSQTDPMDAVYMASRPLTSRIGQWVAGKFRSPRKQILARWFVAYCTSLPALFLLSLAVAGLFACLCQYIMLSAIKKEVPNLTNQVANFTGAVIQKMDNASMAWANGTNAVIIAENAKLNDNLFGWVNTSTTAVNDTLNKFIDETMNVLNQTFGGTPLYTPVKEVFNCLIGLKVEGVQKGLTWVQDNAHINFPLLDNDTLSLQTLAAKTDSSADDNLLADPTGTSKDAISGAVTKVTDTIEQAIRQEAIISTMLLVVWLILVLIGLMTTFVRMNGRDKVRGESGNEYNTESFTVPANHEMKNFRPESAAPPYVPNPDVSTNGYTLRHHEFPRSSNDDDVIDEKHSPGGWPFSRNLTGRDQSPSRFSNEKNGFI</sequence>
<dbReference type="EMBL" id="KN847557">
    <property type="protein sequence ID" value="KIW01121.1"/>
    <property type="molecule type" value="Genomic_DNA"/>
</dbReference>
<dbReference type="OrthoDB" id="5356111at2759"/>
<evidence type="ECO:0000256" key="10">
    <source>
        <dbReference type="RuleBase" id="RU366035"/>
    </source>
</evidence>
<evidence type="ECO:0000256" key="7">
    <source>
        <dbReference type="ARBA" id="ARBA00022989"/>
    </source>
</evidence>
<dbReference type="FunCoup" id="A0A0D1XG00">
    <property type="interactions" value="21"/>
</dbReference>
<proteinExistence type="inferred from homology"/>
<evidence type="ECO:0000256" key="6">
    <source>
        <dbReference type="ARBA" id="ARBA00022971"/>
    </source>
</evidence>
<evidence type="ECO:0000256" key="2">
    <source>
        <dbReference type="ARBA" id="ARBA00004651"/>
    </source>
</evidence>
<dbReference type="STRING" id="253628.A0A0D1XG00"/>
<dbReference type="PANTHER" id="PTHR31030:SF1">
    <property type="entry name" value="PLASMA MEMBRANE FUSION PROTEIN PRM1"/>
    <property type="match status" value="1"/>
</dbReference>
<dbReference type="InParanoid" id="A0A0D1XG00"/>
<evidence type="ECO:0000256" key="3">
    <source>
        <dbReference type="ARBA" id="ARBA00010780"/>
    </source>
</evidence>
<reference evidence="12 13" key="1">
    <citation type="submission" date="2015-01" db="EMBL/GenBank/DDBJ databases">
        <title>The Genome Sequence of Ochroconis gallopava CBS43764.</title>
        <authorList>
            <consortium name="The Broad Institute Genomics Platform"/>
            <person name="Cuomo C."/>
            <person name="de Hoog S."/>
            <person name="Gorbushina A."/>
            <person name="Stielow B."/>
            <person name="Teixiera M."/>
            <person name="Abouelleil A."/>
            <person name="Chapman S.B."/>
            <person name="Priest M."/>
            <person name="Young S.K."/>
            <person name="Wortman J."/>
            <person name="Nusbaum C."/>
            <person name="Birren B."/>
        </authorList>
    </citation>
    <scope>NUCLEOTIDE SEQUENCE [LARGE SCALE GENOMIC DNA]</scope>
    <source>
        <strain evidence="12 13">CBS 43764</strain>
    </source>
</reference>
<keyword evidence="6 10" id="KW-0184">Conjugation</keyword>
<keyword evidence="4 10" id="KW-1003">Cell membrane</keyword>
<organism evidence="12 13">
    <name type="scientific">Verruconis gallopava</name>
    <dbReference type="NCBI Taxonomy" id="253628"/>
    <lineage>
        <taxon>Eukaryota</taxon>
        <taxon>Fungi</taxon>
        <taxon>Dikarya</taxon>
        <taxon>Ascomycota</taxon>
        <taxon>Pezizomycotina</taxon>
        <taxon>Dothideomycetes</taxon>
        <taxon>Pleosporomycetidae</taxon>
        <taxon>Venturiales</taxon>
        <taxon>Sympoventuriaceae</taxon>
        <taxon>Verruconis</taxon>
    </lineage>
</organism>
<accession>A0A0D1XG00</accession>
<feature type="transmembrane region" description="Helical" evidence="10">
    <location>
        <begin position="326"/>
        <end position="345"/>
    </location>
</feature>